<dbReference type="SUPFAM" id="SSF69593">
    <property type="entry name" value="Glycerol-3-phosphate (1)-acyltransferase"/>
    <property type="match status" value="1"/>
</dbReference>
<dbReference type="Proteomes" id="UP000245872">
    <property type="component" value="Chromosome"/>
</dbReference>
<dbReference type="Pfam" id="PF01553">
    <property type="entry name" value="Acyltransferase"/>
    <property type="match status" value="1"/>
</dbReference>
<evidence type="ECO:0000313" key="3">
    <source>
        <dbReference type="Proteomes" id="UP000245872"/>
    </source>
</evidence>
<dbReference type="SMART" id="SM00563">
    <property type="entry name" value="PlsC"/>
    <property type="match status" value="1"/>
</dbReference>
<dbReference type="RefSeq" id="WP_109996984.1">
    <property type="nucleotide sequence ID" value="NZ_CP029619.1"/>
</dbReference>
<evidence type="ECO:0000259" key="1">
    <source>
        <dbReference type="SMART" id="SM00563"/>
    </source>
</evidence>
<dbReference type="KEGG" id="cher:DK880_00200"/>
<dbReference type="EC" id="2.3.1.15" evidence="2"/>
<name>A0A2Z3LGM2_9BACT</name>
<dbReference type="EMBL" id="CP029619">
    <property type="protein sequence ID" value="AWN81534.1"/>
    <property type="molecule type" value="Genomic_DNA"/>
</dbReference>
<evidence type="ECO:0000313" key="2">
    <source>
        <dbReference type="EMBL" id="AWN81534.1"/>
    </source>
</evidence>
<organism evidence="2 3">
    <name type="scientific">Candidatus Cardinium hertigii</name>
    <dbReference type="NCBI Taxonomy" id="247481"/>
    <lineage>
        <taxon>Bacteria</taxon>
        <taxon>Pseudomonadati</taxon>
        <taxon>Bacteroidota</taxon>
        <taxon>Cytophagia</taxon>
        <taxon>Cytophagales</taxon>
        <taxon>Amoebophilaceae</taxon>
        <taxon>Candidatus Cardinium</taxon>
    </lineage>
</organism>
<dbReference type="AlphaFoldDB" id="A0A2Z3LGM2"/>
<dbReference type="InterPro" id="IPR002123">
    <property type="entry name" value="Plipid/glycerol_acylTrfase"/>
</dbReference>
<feature type="domain" description="Phospholipid/glycerol acyltransferase" evidence="1">
    <location>
        <begin position="174"/>
        <end position="308"/>
    </location>
</feature>
<proteinExistence type="predicted"/>
<sequence length="540" mass="61155">MSNALFTPIEPNAAHWPISKLHQHQKAFLQEVVERTILSLRTRYATDTALYHMLTQTTAKELARIAADRWVCDPPDDQFFWEDIENALIHKVDATLLLNKIASRYVNEISSDFSVTHYKWVSKGVHTVFTSLLKPSCFKFKGKRWISKHKRLHEKLHITGALDSIHALAQIGTIVLVPTHTSNWDSVVIGLAMQQLGLSPLSWGAGLNLFNHKGFRHIFSKLGTYKIDRRKKNIPYLLAQKHYTRLTVEWHCPTLFYPAGTRSRSGTIESNLKLGLLGTPFEAQAHTFQQYGPTAHKIFMVPVVLNYHCVLEAPQLIQEWIHPETAKHVAKRDCCYSNLSVSKKILCKGSEIFLNIGTPLDVMGNKVDKAGRSYHAQGQEIDLYQQFLKLAGSTTSKQSGYYLKILSHTIVDSYSCHNLVVSSHLVAFVAYKIAQGKEDFSMHSTTTIKLVRASFMVALEKVYQALQLLYEQKKIDFTALVRKSHLPAIVADGLAKLGVYHAKTPLVAVKNGDFLIQDLPLLYYYHNRLTGYGLEQLFLA</sequence>
<keyword evidence="2" id="KW-0808">Transferase</keyword>
<protein>
    <submittedName>
        <fullName evidence="2">Glycerol-3-phosphate acyltransferase</fullName>
        <ecNumber evidence="2">2.3.1.15</ecNumber>
    </submittedName>
</protein>
<accession>A0A2Z3LGM2</accession>
<gene>
    <name evidence="2" type="primary">plsB</name>
    <name evidence="2" type="ORF">DK880_00200</name>
</gene>
<dbReference type="GO" id="GO:0004366">
    <property type="term" value="F:glycerol-3-phosphate O-acyltransferase activity"/>
    <property type="evidence" value="ECO:0007669"/>
    <property type="project" value="UniProtKB-EC"/>
</dbReference>
<reference evidence="2 3" key="1">
    <citation type="submission" date="2018-05" db="EMBL/GenBank/DDBJ databases">
        <title>Candidatus Cardinium hertigii Genome Assembly.</title>
        <authorList>
            <person name="Showmaker K.C."/>
            <person name="Walden K.O."/>
            <person name="Fields C.J."/>
            <person name="Lambert K.N."/>
            <person name="Hudson M.E."/>
        </authorList>
    </citation>
    <scope>NUCLEOTIDE SEQUENCE [LARGE SCALE GENOMIC DNA]</scope>
    <source>
        <strain evidence="3">cHgTN10</strain>
    </source>
</reference>
<keyword evidence="3" id="KW-1185">Reference proteome</keyword>
<dbReference type="OrthoDB" id="5479104at2"/>
<keyword evidence="2" id="KW-0012">Acyltransferase</keyword>